<dbReference type="EMBL" id="JYON01000003">
    <property type="protein sequence ID" value="KJH72932.1"/>
    <property type="molecule type" value="Genomic_DNA"/>
</dbReference>
<evidence type="ECO:0008006" key="5">
    <source>
        <dbReference type="Google" id="ProtNLM"/>
    </source>
</evidence>
<comment type="caution">
    <text evidence="3">The sequence shown here is derived from an EMBL/GenBank/DDBJ whole genome shotgun (WGS) entry which is preliminary data.</text>
</comment>
<protein>
    <recommendedName>
        <fullName evidence="5">DUF4335 domain-containing protein</fullName>
    </recommendedName>
</protein>
<sequence length="502" mass="52882">MPNSVLRRYTPPTCTLQVVAYSSPVSRWVGRSVVKQVQFDLGLDDPRLPAEQRVHITGDGDRLEALHIAVTNYIQQLLAQSPETFKTTFWQQATSTDDGVAATTSEVEAASVDLSRDGSAPQEVSESSAPQEVSGSSDRIFFQPTTGLAHNLFLGSLATVETGQVVPISTLQLFDLATALDDYAADLVALPTPFSRTQNSPAPMAWANIAAVLLLGVGVSALALQIFDRSNPTQTAKTVAPSNTNSQVALAPSPLPTIAATETLPPPPVVGSISPSPLASAQVPGNTTVPTQAPVPTTATAPGKTTSVPGNSIANQLPPQPSGNPSPNPNGVAIAVPQKGAPANAPVPPIAIIPNSASNDKNTSTRNRTAAAARQNEIAIVNNPPPAPPPSALPTAPKAPTTTAYNDVPQVAEVRDYFNKRWQPPASLRQSLQYSIVLDVDGSVQLIEPYGAASRLYLDRTGMPLIGERFVSPNANGQNPRIRVRFNPDGKVQTFLEVRDSR</sequence>
<dbReference type="STRING" id="1618023.UH38_05205"/>
<dbReference type="InterPro" id="IPR025569">
    <property type="entry name" value="DUF4335"/>
</dbReference>
<evidence type="ECO:0000256" key="2">
    <source>
        <dbReference type="SAM" id="Phobius"/>
    </source>
</evidence>
<feature type="transmembrane region" description="Helical" evidence="2">
    <location>
        <begin position="205"/>
        <end position="227"/>
    </location>
</feature>
<feature type="compositionally biased region" description="Low complexity" evidence="1">
    <location>
        <begin position="287"/>
        <end position="308"/>
    </location>
</feature>
<dbReference type="AlphaFoldDB" id="A0A0D8ZX06"/>
<dbReference type="Pfam" id="PF14233">
    <property type="entry name" value="DUF4335"/>
    <property type="match status" value="1"/>
</dbReference>
<gene>
    <name evidence="3" type="ORF">UH38_05205</name>
</gene>
<feature type="compositionally biased region" description="Pro residues" evidence="1">
    <location>
        <begin position="318"/>
        <end position="328"/>
    </location>
</feature>
<reference evidence="3 4" key="1">
    <citation type="submission" date="2015-02" db="EMBL/GenBank/DDBJ databases">
        <title>Draft genome of a novel marine cyanobacterium (Chroococcales) isolated from South Atlantic Ocean.</title>
        <authorList>
            <person name="Rigonato J."/>
            <person name="Alvarenga D.O."/>
            <person name="Branco L.H."/>
            <person name="Varani A.M."/>
            <person name="Brandini F.P."/>
            <person name="Fiore M.F."/>
        </authorList>
    </citation>
    <scope>NUCLEOTIDE SEQUENCE [LARGE SCALE GENOMIC DNA]</scope>
    <source>
        <strain evidence="3 4">CENA595</strain>
    </source>
</reference>
<dbReference type="RefSeq" id="WP_045053552.1">
    <property type="nucleotide sequence ID" value="NZ_CAWMDP010000011.1"/>
</dbReference>
<dbReference type="PATRIC" id="fig|1618023.3.peg.919"/>
<evidence type="ECO:0000256" key="1">
    <source>
        <dbReference type="SAM" id="MobiDB-lite"/>
    </source>
</evidence>
<evidence type="ECO:0000313" key="3">
    <source>
        <dbReference type="EMBL" id="KJH72932.1"/>
    </source>
</evidence>
<organism evidence="3 4">
    <name type="scientific">Aliterella atlantica CENA595</name>
    <dbReference type="NCBI Taxonomy" id="1618023"/>
    <lineage>
        <taxon>Bacteria</taxon>
        <taxon>Bacillati</taxon>
        <taxon>Cyanobacteriota</taxon>
        <taxon>Cyanophyceae</taxon>
        <taxon>Chroococcidiopsidales</taxon>
        <taxon>Aliterellaceae</taxon>
        <taxon>Aliterella</taxon>
    </lineage>
</organism>
<accession>A0A0D8ZX06</accession>
<proteinExistence type="predicted"/>
<dbReference type="OrthoDB" id="425813at2"/>
<feature type="region of interest" description="Disordered" evidence="1">
    <location>
        <begin position="259"/>
        <end position="341"/>
    </location>
</feature>
<name>A0A0D8ZX06_9CYAN</name>
<dbReference type="Proteomes" id="UP000032452">
    <property type="component" value="Unassembled WGS sequence"/>
</dbReference>
<keyword evidence="2" id="KW-0472">Membrane</keyword>
<feature type="compositionally biased region" description="Polar residues" evidence="1">
    <location>
        <begin position="122"/>
        <end position="137"/>
    </location>
</feature>
<keyword evidence="4" id="KW-1185">Reference proteome</keyword>
<evidence type="ECO:0000313" key="4">
    <source>
        <dbReference type="Proteomes" id="UP000032452"/>
    </source>
</evidence>
<keyword evidence="2" id="KW-1133">Transmembrane helix</keyword>
<feature type="region of interest" description="Disordered" evidence="1">
    <location>
        <begin position="113"/>
        <end position="137"/>
    </location>
</feature>
<keyword evidence="2" id="KW-0812">Transmembrane</keyword>